<accession>A0A0E9PUT8</accession>
<protein>
    <submittedName>
        <fullName evidence="1">Uncharacterized protein</fullName>
    </submittedName>
</protein>
<reference evidence="1" key="1">
    <citation type="submission" date="2014-11" db="EMBL/GenBank/DDBJ databases">
        <authorList>
            <person name="Amaro Gonzalez C."/>
        </authorList>
    </citation>
    <scope>NUCLEOTIDE SEQUENCE</scope>
</reference>
<dbReference type="AlphaFoldDB" id="A0A0E9PUT8"/>
<organism evidence="1">
    <name type="scientific">Anguilla anguilla</name>
    <name type="common">European freshwater eel</name>
    <name type="synonym">Muraena anguilla</name>
    <dbReference type="NCBI Taxonomy" id="7936"/>
    <lineage>
        <taxon>Eukaryota</taxon>
        <taxon>Metazoa</taxon>
        <taxon>Chordata</taxon>
        <taxon>Craniata</taxon>
        <taxon>Vertebrata</taxon>
        <taxon>Euteleostomi</taxon>
        <taxon>Actinopterygii</taxon>
        <taxon>Neopterygii</taxon>
        <taxon>Teleostei</taxon>
        <taxon>Anguilliformes</taxon>
        <taxon>Anguillidae</taxon>
        <taxon>Anguilla</taxon>
    </lineage>
</organism>
<sequence>MYCASSQSYFPTSVPWRAKMVHTFSKMSTLLKYFYSATCSHQFHRQGFSGL</sequence>
<reference evidence="1" key="2">
    <citation type="journal article" date="2015" name="Fish Shellfish Immunol.">
        <title>Early steps in the European eel (Anguilla anguilla)-Vibrio vulnificus interaction in the gills: Role of the RtxA13 toxin.</title>
        <authorList>
            <person name="Callol A."/>
            <person name="Pajuelo D."/>
            <person name="Ebbesson L."/>
            <person name="Teles M."/>
            <person name="MacKenzie S."/>
            <person name="Amaro C."/>
        </authorList>
    </citation>
    <scope>NUCLEOTIDE SEQUENCE</scope>
</reference>
<proteinExistence type="predicted"/>
<dbReference type="EMBL" id="GBXM01100333">
    <property type="protein sequence ID" value="JAH08244.1"/>
    <property type="molecule type" value="Transcribed_RNA"/>
</dbReference>
<name>A0A0E9PUT8_ANGAN</name>
<evidence type="ECO:0000313" key="1">
    <source>
        <dbReference type="EMBL" id="JAH08244.1"/>
    </source>
</evidence>